<dbReference type="STRING" id="6573.A0A210QU78"/>
<dbReference type="Proteomes" id="UP000242188">
    <property type="component" value="Unassembled WGS sequence"/>
</dbReference>
<feature type="compositionally biased region" description="Basic and acidic residues" evidence="1">
    <location>
        <begin position="231"/>
        <end position="307"/>
    </location>
</feature>
<evidence type="ECO:0000256" key="1">
    <source>
        <dbReference type="SAM" id="MobiDB-lite"/>
    </source>
</evidence>
<dbReference type="Gene3D" id="2.130.10.10">
    <property type="entry name" value="YVTN repeat-like/Quinoprotein amine dehydrogenase"/>
    <property type="match status" value="2"/>
</dbReference>
<dbReference type="SMART" id="SM00320">
    <property type="entry name" value="WD40"/>
    <property type="match status" value="3"/>
</dbReference>
<feature type="compositionally biased region" description="Basic and acidic residues" evidence="1">
    <location>
        <begin position="407"/>
        <end position="425"/>
    </location>
</feature>
<keyword evidence="3" id="KW-1185">Reference proteome</keyword>
<feature type="compositionally biased region" description="Basic and acidic residues" evidence="1">
    <location>
        <begin position="136"/>
        <end position="221"/>
    </location>
</feature>
<feature type="compositionally biased region" description="Acidic residues" evidence="1">
    <location>
        <begin position="355"/>
        <end position="381"/>
    </location>
</feature>
<gene>
    <name evidence="2" type="ORF">KP79_PYT04120</name>
</gene>
<dbReference type="GO" id="GO:0045503">
    <property type="term" value="F:dynein light chain binding"/>
    <property type="evidence" value="ECO:0007669"/>
    <property type="project" value="InterPro"/>
</dbReference>
<dbReference type="InterPro" id="IPR036322">
    <property type="entry name" value="WD40_repeat_dom_sf"/>
</dbReference>
<feature type="compositionally biased region" description="Basic and acidic residues" evidence="1">
    <location>
        <begin position="387"/>
        <end position="396"/>
    </location>
</feature>
<protein>
    <submittedName>
        <fullName evidence="2">WD repeat-containing protein 60</fullName>
    </submittedName>
</protein>
<dbReference type="GO" id="GO:0005929">
    <property type="term" value="C:cilium"/>
    <property type="evidence" value="ECO:0007669"/>
    <property type="project" value="GOC"/>
</dbReference>
<dbReference type="OrthoDB" id="2162425at2759"/>
<organism evidence="2 3">
    <name type="scientific">Mizuhopecten yessoensis</name>
    <name type="common">Japanese scallop</name>
    <name type="synonym">Patinopecten yessoensis</name>
    <dbReference type="NCBI Taxonomy" id="6573"/>
    <lineage>
        <taxon>Eukaryota</taxon>
        <taxon>Metazoa</taxon>
        <taxon>Spiralia</taxon>
        <taxon>Lophotrochozoa</taxon>
        <taxon>Mollusca</taxon>
        <taxon>Bivalvia</taxon>
        <taxon>Autobranchia</taxon>
        <taxon>Pteriomorphia</taxon>
        <taxon>Pectinida</taxon>
        <taxon>Pectinoidea</taxon>
        <taxon>Pectinidae</taxon>
        <taxon>Mizuhopecten</taxon>
    </lineage>
</organism>
<dbReference type="PANTHER" id="PTHR16022">
    <property type="entry name" value="WD REPEAT DOMAIN 60"/>
    <property type="match status" value="1"/>
</dbReference>
<dbReference type="PANTHER" id="PTHR16022:SF0">
    <property type="entry name" value="CYTOPLASMIC DYNEIN 2 INTERMEDIATE CHAIN 1"/>
    <property type="match status" value="1"/>
</dbReference>
<feature type="region of interest" description="Disordered" evidence="1">
    <location>
        <begin position="1"/>
        <end position="438"/>
    </location>
</feature>
<reference evidence="2 3" key="1">
    <citation type="journal article" date="2017" name="Nat. Ecol. Evol.">
        <title>Scallop genome provides insights into evolution of bilaterian karyotype and development.</title>
        <authorList>
            <person name="Wang S."/>
            <person name="Zhang J."/>
            <person name="Jiao W."/>
            <person name="Li J."/>
            <person name="Xun X."/>
            <person name="Sun Y."/>
            <person name="Guo X."/>
            <person name="Huan P."/>
            <person name="Dong B."/>
            <person name="Zhang L."/>
            <person name="Hu X."/>
            <person name="Sun X."/>
            <person name="Wang J."/>
            <person name="Zhao C."/>
            <person name="Wang Y."/>
            <person name="Wang D."/>
            <person name="Huang X."/>
            <person name="Wang R."/>
            <person name="Lv J."/>
            <person name="Li Y."/>
            <person name="Zhang Z."/>
            <person name="Liu B."/>
            <person name="Lu W."/>
            <person name="Hui Y."/>
            <person name="Liang J."/>
            <person name="Zhou Z."/>
            <person name="Hou R."/>
            <person name="Li X."/>
            <person name="Liu Y."/>
            <person name="Li H."/>
            <person name="Ning X."/>
            <person name="Lin Y."/>
            <person name="Zhao L."/>
            <person name="Xing Q."/>
            <person name="Dou J."/>
            <person name="Li Y."/>
            <person name="Mao J."/>
            <person name="Guo H."/>
            <person name="Dou H."/>
            <person name="Li T."/>
            <person name="Mu C."/>
            <person name="Jiang W."/>
            <person name="Fu Q."/>
            <person name="Fu X."/>
            <person name="Miao Y."/>
            <person name="Liu J."/>
            <person name="Yu Q."/>
            <person name="Li R."/>
            <person name="Liao H."/>
            <person name="Li X."/>
            <person name="Kong Y."/>
            <person name="Jiang Z."/>
            <person name="Chourrout D."/>
            <person name="Li R."/>
            <person name="Bao Z."/>
        </authorList>
    </citation>
    <scope>NUCLEOTIDE SEQUENCE [LARGE SCALE GENOMIC DNA]</scope>
    <source>
        <strain evidence="2 3">PY_sf001</strain>
    </source>
</reference>
<dbReference type="SUPFAM" id="SSF50978">
    <property type="entry name" value="WD40 repeat-like"/>
    <property type="match status" value="1"/>
</dbReference>
<proteinExistence type="predicted"/>
<dbReference type="AlphaFoldDB" id="A0A210QU78"/>
<feature type="compositionally biased region" description="Basic and acidic residues" evidence="1">
    <location>
        <begin position="1"/>
        <end position="128"/>
    </location>
</feature>
<dbReference type="EMBL" id="NEDP02001857">
    <property type="protein sequence ID" value="OWF52281.1"/>
    <property type="molecule type" value="Genomic_DNA"/>
</dbReference>
<evidence type="ECO:0000313" key="3">
    <source>
        <dbReference type="Proteomes" id="UP000242188"/>
    </source>
</evidence>
<dbReference type="GO" id="GO:0042073">
    <property type="term" value="P:intraciliary transport"/>
    <property type="evidence" value="ECO:0007669"/>
    <property type="project" value="InterPro"/>
</dbReference>
<comment type="caution">
    <text evidence="2">The sequence shown here is derived from an EMBL/GenBank/DDBJ whole genome shotgun (WGS) entry which is preliminary data.</text>
</comment>
<name>A0A210QU78_MIZYE</name>
<dbReference type="GO" id="GO:0045504">
    <property type="term" value="F:dynein heavy chain binding"/>
    <property type="evidence" value="ECO:0007669"/>
    <property type="project" value="InterPro"/>
</dbReference>
<evidence type="ECO:0000313" key="2">
    <source>
        <dbReference type="EMBL" id="OWF52281.1"/>
    </source>
</evidence>
<dbReference type="InterPro" id="IPR042505">
    <property type="entry name" value="DYNC2I1"/>
</dbReference>
<dbReference type="InterPro" id="IPR015943">
    <property type="entry name" value="WD40/YVTN_repeat-like_dom_sf"/>
</dbReference>
<dbReference type="GO" id="GO:0005868">
    <property type="term" value="C:cytoplasmic dynein complex"/>
    <property type="evidence" value="ECO:0007669"/>
    <property type="project" value="InterPro"/>
</dbReference>
<accession>A0A210QU78</accession>
<sequence>MPSERNRSKEDTWTTDELSKALKKDDGKRPRDDREQRRKDRHRDEMNGDDRHRKKRDDDERRHKDDDRRSRNKDEDRRRTNLEESRSQLTEEERERQRRERREKREGKIKTEDDRKKPRDDERKKGLAIDDDDNDGDKRRDKDREEERERRRQKREEEEKRKRHRTDDDKDKRNRDDEDRDKRRQRKDDEDGRRHHRDRDDEKRRDRDDEKKRDGDRRRKDDDDERRHHRDKNDDKRRDGDRRRDDRRKDDDDRRKERRDKDRTRDDEEERERQRRERREKKEGKDKDKDRGEKGERDRERERRKKEEEEEERRRRKQEEKEREERKAKERSSYGKSRDDDTGTKHSIKEKEEDPYADEEFEDYEEDFEDEEEEPKDDEMNDLLSALDKENERLLQESRATSGRQRNRYEDRREDDRYDNRRDDRDDSDDDQPKVSRSKTLINFMGAKKRAMVSHAGSLIGKRAQDLLQMIELDTSEYDLFDMPPVKEYDLYIRSFGRTDTTQAYVQTNDDDIDREVQTDEIDMRQKWTQHPPDDSIGCGRGDGAKDLEEEEKSYVNKQLDLSRLSKFVQKAGQVISILLDEDKDMTKTDMNENKSNLGVSAGYTQLAPLPILKGRCVLYSQFAPSQPNMLITAYSKPAQEDEGSSITKRGIVCVWNTDDPSYPQRILACESQPTCCCFGSNKTSLAFAGMVDGSICVWDLREQSSMHRSISYDNQEHILRYPTFNTAGVMDADNHHSPVTTLNPVASYTLSTSDSGGSGDTSSGLSFQLISCEEQGVLNFWVVAEIASPDMAGSETDLGLSPGGKIKLIKSSAITLQHPPRYKRVGDSLRATEVQLAPTDPNHYYVGTDSGYILHGLRFGNRAFPSSYSTGSDAPMDITTLDFSPFGHPCFLTSSNDGSVHLYNVKTDTPVMSWSSRIWNTQTLRCVRWSRSRPCVFYVLDDNAHLYTFDILEGDAMPVKIDTLSTQDRVMHLQFTSDTKSSTQGRFPQMLVSHESGETEIHTIAKQYREQQTLESDFLPSYLNRF</sequence>
<feature type="compositionally biased region" description="Basic and acidic residues" evidence="1">
    <location>
        <begin position="317"/>
        <end position="354"/>
    </location>
</feature>
<dbReference type="InterPro" id="IPR001680">
    <property type="entry name" value="WD40_rpt"/>
</dbReference>